<protein>
    <submittedName>
        <fullName evidence="1">Group II intron reverse transcriptase/maturase</fullName>
    </submittedName>
</protein>
<dbReference type="GO" id="GO:0003964">
    <property type="term" value="F:RNA-directed DNA polymerase activity"/>
    <property type="evidence" value="ECO:0007669"/>
    <property type="project" value="UniProtKB-KW"/>
</dbReference>
<keyword evidence="2" id="KW-1185">Reference proteome</keyword>
<evidence type="ECO:0000313" key="1">
    <source>
        <dbReference type="EMBL" id="THF75215.1"/>
    </source>
</evidence>
<dbReference type="AlphaFoldDB" id="A0A4S4BRD8"/>
<comment type="caution">
    <text evidence="1">The sequence shown here is derived from an EMBL/GenBank/DDBJ whole genome shotgun (WGS) entry which is preliminary data.</text>
</comment>
<name>A0A4S4BRD8_9BACL</name>
<keyword evidence="1" id="KW-0808">Transferase</keyword>
<feature type="non-terminal residue" evidence="1">
    <location>
        <position position="1"/>
    </location>
</feature>
<sequence>EKTKIIEFGRYAEERSRREGKGKPRTFDFLGFTHYCSKSQKGAYRVKRETSGKKFRQKVKKMKQWIRTNRHLRQEEFLKAIRSKLLGHYRYYGITDNYDRMKAYQTETTKLMEKWLNRRSQRKSFTRERFSEVIKKWQLPKPRIYVDIYK</sequence>
<keyword evidence="1" id="KW-0695">RNA-directed DNA polymerase</keyword>
<keyword evidence="1" id="KW-0548">Nucleotidyltransferase</keyword>
<organism evidence="1 2">
    <name type="scientific">Cohnella fermenti</name>
    <dbReference type="NCBI Taxonomy" id="2565925"/>
    <lineage>
        <taxon>Bacteria</taxon>
        <taxon>Bacillati</taxon>
        <taxon>Bacillota</taxon>
        <taxon>Bacilli</taxon>
        <taxon>Bacillales</taxon>
        <taxon>Paenibacillaceae</taxon>
        <taxon>Cohnella</taxon>
    </lineage>
</organism>
<gene>
    <name evidence="1" type="ORF">E6C55_22355</name>
</gene>
<proteinExistence type="predicted"/>
<dbReference type="EMBL" id="SSOB01000033">
    <property type="protein sequence ID" value="THF75215.1"/>
    <property type="molecule type" value="Genomic_DNA"/>
</dbReference>
<accession>A0A4S4BRD8</accession>
<dbReference type="Proteomes" id="UP000310636">
    <property type="component" value="Unassembled WGS sequence"/>
</dbReference>
<evidence type="ECO:0000313" key="2">
    <source>
        <dbReference type="Proteomes" id="UP000310636"/>
    </source>
</evidence>
<reference evidence="1 2" key="1">
    <citation type="submission" date="2019-04" db="EMBL/GenBank/DDBJ databases">
        <title>Cohnella sp. nov. isolated from preserved vegetables.</title>
        <authorList>
            <person name="Lin S.-Y."/>
            <person name="Hung M.-H."/>
            <person name="Young C.-C."/>
        </authorList>
    </citation>
    <scope>NUCLEOTIDE SEQUENCE [LARGE SCALE GENOMIC DNA]</scope>
    <source>
        <strain evidence="1 2">CC-MHH1044</strain>
    </source>
</reference>